<gene>
    <name evidence="1" type="ORF">WDU99_01735</name>
</gene>
<dbReference type="EMBL" id="JBBDGM010000001">
    <property type="protein sequence ID" value="MEJ1087033.1"/>
    <property type="molecule type" value="Genomic_DNA"/>
</dbReference>
<accession>A0ABU8L8I3</accession>
<organism evidence="1 2">
    <name type="scientific">Microbacterium bandirmense</name>
    <dbReference type="NCBI Taxonomy" id="3122050"/>
    <lineage>
        <taxon>Bacteria</taxon>
        <taxon>Bacillati</taxon>
        <taxon>Actinomycetota</taxon>
        <taxon>Actinomycetes</taxon>
        <taxon>Micrococcales</taxon>
        <taxon>Microbacteriaceae</taxon>
        <taxon>Microbacterium</taxon>
    </lineage>
</organism>
<name>A0ABU8L8I3_9MICO</name>
<keyword evidence="2" id="KW-1185">Reference proteome</keyword>
<comment type="caution">
    <text evidence="1">The sequence shown here is derived from an EMBL/GenBank/DDBJ whole genome shotgun (WGS) entry which is preliminary data.</text>
</comment>
<dbReference type="Proteomes" id="UP001371224">
    <property type="component" value="Unassembled WGS sequence"/>
</dbReference>
<proteinExistence type="predicted"/>
<reference evidence="1 2" key="1">
    <citation type="submission" date="2024-02" db="EMBL/GenBank/DDBJ databases">
        <authorList>
            <person name="Saticioglu I.B."/>
        </authorList>
    </citation>
    <scope>NUCLEOTIDE SEQUENCE [LARGE SCALE GENOMIC DNA]</scope>
    <source>
        <strain evidence="1 2">Mu-80</strain>
    </source>
</reference>
<dbReference type="RefSeq" id="WP_337330706.1">
    <property type="nucleotide sequence ID" value="NZ_JBBDGM010000001.1"/>
</dbReference>
<evidence type="ECO:0000313" key="2">
    <source>
        <dbReference type="Proteomes" id="UP001371224"/>
    </source>
</evidence>
<evidence type="ECO:0000313" key="1">
    <source>
        <dbReference type="EMBL" id="MEJ1087033.1"/>
    </source>
</evidence>
<sequence length="54" mass="5598">MNTPMRIAGKDRVCAPNMGAGRAVCGRRLTAQAKTGPWDKVTCPDCHAAARAGG</sequence>
<protein>
    <submittedName>
        <fullName evidence="1">Uncharacterized protein</fullName>
    </submittedName>
</protein>